<protein>
    <submittedName>
        <fullName evidence="3">Uncharacterized protein</fullName>
    </submittedName>
</protein>
<feature type="transmembrane region" description="Helical" evidence="2">
    <location>
        <begin position="34"/>
        <end position="55"/>
    </location>
</feature>
<feature type="transmembrane region" description="Helical" evidence="2">
    <location>
        <begin position="85"/>
        <end position="107"/>
    </location>
</feature>
<sequence>MPVIWGLDLKEIHPRKFKHSYMFAKTYHLQRIKFIIYQAAMILCVVGESLITSSIDDYIKQERAVRGIDKQIQYHNNDIVGIGSYTIFCGVAVATVFGAGFFFDLFWPERHESKLVKLAWRYSAVFVTVALLADCLAQTVIVARGSVHVTGVDEATKQLALAAYPTPPLRFRDYGRSVASCVFLWVGWVFTVYSTILLWQSYAYNARWGSPKARHVREAEKGFSPGEDGAHDLSIPTESSSTGALRAEEAV</sequence>
<evidence type="ECO:0000313" key="3">
    <source>
        <dbReference type="EMBL" id="CED84514.1"/>
    </source>
</evidence>
<feature type="transmembrane region" description="Helical" evidence="2">
    <location>
        <begin position="119"/>
        <end position="141"/>
    </location>
</feature>
<accession>A0A0F7SUW1</accession>
<evidence type="ECO:0000256" key="1">
    <source>
        <dbReference type="SAM" id="MobiDB-lite"/>
    </source>
</evidence>
<reference evidence="3" key="1">
    <citation type="submission" date="2014-08" db="EMBL/GenBank/DDBJ databases">
        <authorList>
            <person name="Sharma Rahul"/>
            <person name="Thines Marco"/>
        </authorList>
    </citation>
    <scope>NUCLEOTIDE SEQUENCE</scope>
</reference>
<feature type="transmembrane region" description="Helical" evidence="2">
    <location>
        <begin position="177"/>
        <end position="199"/>
    </location>
</feature>
<dbReference type="EMBL" id="LN483166">
    <property type="protein sequence ID" value="CED84514.1"/>
    <property type="molecule type" value="Genomic_DNA"/>
</dbReference>
<dbReference type="AlphaFoldDB" id="A0A0F7SUW1"/>
<name>A0A0F7SUW1_PHARH</name>
<keyword evidence="2" id="KW-1133">Transmembrane helix</keyword>
<organism evidence="3">
    <name type="scientific">Phaffia rhodozyma</name>
    <name type="common">Yeast</name>
    <name type="synonym">Xanthophyllomyces dendrorhous</name>
    <dbReference type="NCBI Taxonomy" id="264483"/>
    <lineage>
        <taxon>Eukaryota</taxon>
        <taxon>Fungi</taxon>
        <taxon>Dikarya</taxon>
        <taxon>Basidiomycota</taxon>
        <taxon>Agaricomycotina</taxon>
        <taxon>Tremellomycetes</taxon>
        <taxon>Cystofilobasidiales</taxon>
        <taxon>Mrakiaceae</taxon>
        <taxon>Phaffia</taxon>
    </lineage>
</organism>
<evidence type="ECO:0000256" key="2">
    <source>
        <dbReference type="SAM" id="Phobius"/>
    </source>
</evidence>
<feature type="region of interest" description="Disordered" evidence="1">
    <location>
        <begin position="223"/>
        <end position="251"/>
    </location>
</feature>
<proteinExistence type="predicted"/>
<keyword evidence="2" id="KW-0812">Transmembrane</keyword>
<keyword evidence="2" id="KW-0472">Membrane</keyword>